<sequence length="29" mass="2956">MGRTCPLAVELAGPMICIDSHATAVRGDA</sequence>
<name>A0A0E9SWG2_ANGAN</name>
<reference evidence="1" key="1">
    <citation type="submission" date="2014-11" db="EMBL/GenBank/DDBJ databases">
        <authorList>
            <person name="Amaro Gonzalez C."/>
        </authorList>
    </citation>
    <scope>NUCLEOTIDE SEQUENCE</scope>
</reference>
<organism evidence="1">
    <name type="scientific">Anguilla anguilla</name>
    <name type="common">European freshwater eel</name>
    <name type="synonym">Muraena anguilla</name>
    <dbReference type="NCBI Taxonomy" id="7936"/>
    <lineage>
        <taxon>Eukaryota</taxon>
        <taxon>Metazoa</taxon>
        <taxon>Chordata</taxon>
        <taxon>Craniata</taxon>
        <taxon>Vertebrata</taxon>
        <taxon>Euteleostomi</taxon>
        <taxon>Actinopterygii</taxon>
        <taxon>Neopterygii</taxon>
        <taxon>Teleostei</taxon>
        <taxon>Anguilliformes</taxon>
        <taxon>Anguillidae</taxon>
        <taxon>Anguilla</taxon>
    </lineage>
</organism>
<protein>
    <submittedName>
        <fullName evidence="1">Uncharacterized protein</fullName>
    </submittedName>
</protein>
<reference evidence="1" key="2">
    <citation type="journal article" date="2015" name="Fish Shellfish Immunol.">
        <title>Early steps in the European eel (Anguilla anguilla)-Vibrio vulnificus interaction in the gills: Role of the RtxA13 toxin.</title>
        <authorList>
            <person name="Callol A."/>
            <person name="Pajuelo D."/>
            <person name="Ebbesson L."/>
            <person name="Teles M."/>
            <person name="MacKenzie S."/>
            <person name="Amaro C."/>
        </authorList>
    </citation>
    <scope>NUCLEOTIDE SEQUENCE</scope>
</reference>
<evidence type="ECO:0000313" key="1">
    <source>
        <dbReference type="EMBL" id="JAH45704.1"/>
    </source>
</evidence>
<proteinExistence type="predicted"/>
<accession>A0A0E9SWG2</accession>
<dbReference type="EMBL" id="GBXM01062873">
    <property type="protein sequence ID" value="JAH45704.1"/>
    <property type="molecule type" value="Transcribed_RNA"/>
</dbReference>
<dbReference type="AlphaFoldDB" id="A0A0E9SWG2"/>